<organism evidence="1 2">
    <name type="scientific">Dethiosulfatarculus sandiegensis</name>
    <dbReference type="NCBI Taxonomy" id="1429043"/>
    <lineage>
        <taxon>Bacteria</taxon>
        <taxon>Pseudomonadati</taxon>
        <taxon>Thermodesulfobacteriota</taxon>
        <taxon>Desulfarculia</taxon>
        <taxon>Desulfarculales</taxon>
        <taxon>Desulfarculaceae</taxon>
        <taxon>Dethiosulfatarculus</taxon>
    </lineage>
</organism>
<dbReference type="InParanoid" id="A0A0D2K1Y6"/>
<dbReference type="STRING" id="1429043.X474_02285"/>
<gene>
    <name evidence="1" type="ORF">X474_02285</name>
</gene>
<sequence>MNRDAKDQKPQNEMDTTGELWDSIAEDLLTQGAPCQETIEKLVDKACRQPQAGKKK</sequence>
<name>A0A0D2K1Y6_9BACT</name>
<dbReference type="EMBL" id="AZAC01000002">
    <property type="protein sequence ID" value="KIX15690.1"/>
    <property type="molecule type" value="Genomic_DNA"/>
</dbReference>
<comment type="caution">
    <text evidence="1">The sequence shown here is derived from an EMBL/GenBank/DDBJ whole genome shotgun (WGS) entry which is preliminary data.</text>
</comment>
<keyword evidence="2" id="KW-1185">Reference proteome</keyword>
<reference evidence="1 2" key="1">
    <citation type="submission" date="2013-11" db="EMBL/GenBank/DDBJ databases">
        <title>Metagenomic analysis of a methanogenic consortium involved in long chain n-alkane degradation.</title>
        <authorList>
            <person name="Davidova I.A."/>
            <person name="Callaghan A.V."/>
            <person name="Wawrik B."/>
            <person name="Pruitt S."/>
            <person name="Marks C."/>
            <person name="Duncan K.E."/>
            <person name="Suflita J.M."/>
        </authorList>
    </citation>
    <scope>NUCLEOTIDE SEQUENCE [LARGE SCALE GENOMIC DNA]</scope>
    <source>
        <strain evidence="1 2">SPR</strain>
    </source>
</reference>
<dbReference type="AlphaFoldDB" id="A0A0D2K1Y6"/>
<protein>
    <submittedName>
        <fullName evidence="1">Uncharacterized protein</fullName>
    </submittedName>
</protein>
<dbReference type="Proteomes" id="UP000032233">
    <property type="component" value="Unassembled WGS sequence"/>
</dbReference>
<evidence type="ECO:0000313" key="1">
    <source>
        <dbReference type="EMBL" id="KIX15690.1"/>
    </source>
</evidence>
<dbReference type="RefSeq" id="WP_156360574.1">
    <property type="nucleotide sequence ID" value="NZ_AZAC01000002.1"/>
</dbReference>
<proteinExistence type="predicted"/>
<evidence type="ECO:0000313" key="2">
    <source>
        <dbReference type="Proteomes" id="UP000032233"/>
    </source>
</evidence>
<accession>A0A0D2K1Y6</accession>